<organism evidence="3 4">
    <name type="scientific">Anaerostipes hadrus</name>
    <dbReference type="NCBI Taxonomy" id="649756"/>
    <lineage>
        <taxon>Bacteria</taxon>
        <taxon>Bacillati</taxon>
        <taxon>Bacillota</taxon>
        <taxon>Clostridia</taxon>
        <taxon>Lachnospirales</taxon>
        <taxon>Lachnospiraceae</taxon>
        <taxon>Anaerostipes</taxon>
    </lineage>
</organism>
<reference evidence="3 4" key="1">
    <citation type="submission" date="2015-09" db="EMBL/GenBank/DDBJ databases">
        <authorList>
            <consortium name="Pathogen Informatics"/>
        </authorList>
    </citation>
    <scope>NUCLEOTIDE SEQUENCE [LARGE SCALE GENOMIC DNA]</scope>
    <source>
        <strain evidence="3 4">2789STDY5608868</strain>
    </source>
</reference>
<evidence type="ECO:0000256" key="1">
    <source>
        <dbReference type="SAM" id="SignalP"/>
    </source>
</evidence>
<accession>A0A173TZN4</accession>
<protein>
    <recommendedName>
        <fullName evidence="2">Pyrrolo-quinoline quinone repeat domain-containing protein</fullName>
    </recommendedName>
</protein>
<evidence type="ECO:0000259" key="2">
    <source>
        <dbReference type="Pfam" id="PF13360"/>
    </source>
</evidence>
<name>A0A173TZN4_ANAHA</name>
<dbReference type="RefSeq" id="WP_242855529.1">
    <property type="nucleotide sequence ID" value="NZ_CYXT01000020.1"/>
</dbReference>
<evidence type="ECO:0000313" key="3">
    <source>
        <dbReference type="EMBL" id="CUN07859.1"/>
    </source>
</evidence>
<dbReference type="EMBL" id="CYXT01000020">
    <property type="protein sequence ID" value="CUN07859.1"/>
    <property type="molecule type" value="Genomic_DNA"/>
</dbReference>
<dbReference type="SUPFAM" id="SSF50998">
    <property type="entry name" value="Quinoprotein alcohol dehydrogenase-like"/>
    <property type="match status" value="1"/>
</dbReference>
<dbReference type="Gene3D" id="2.130.10.10">
    <property type="entry name" value="YVTN repeat-like/Quinoprotein amine dehydrogenase"/>
    <property type="match status" value="2"/>
</dbReference>
<dbReference type="Proteomes" id="UP000095598">
    <property type="component" value="Unassembled WGS sequence"/>
</dbReference>
<dbReference type="Gene3D" id="2.60.40.10">
    <property type="entry name" value="Immunoglobulins"/>
    <property type="match status" value="2"/>
</dbReference>
<proteinExistence type="predicted"/>
<dbReference type="InterPro" id="IPR015943">
    <property type="entry name" value="WD40/YVTN_repeat-like_dom_sf"/>
</dbReference>
<evidence type="ECO:0000313" key="4">
    <source>
        <dbReference type="Proteomes" id="UP000095598"/>
    </source>
</evidence>
<sequence length="625" mass="69119">MRTMKRVAAVALSVVVLMTSGVSAKAAVTDVQPAKSKEEAVEKWTNKIVPSGQWDTLSDIKVVGNYIYAADDSQHRVVKLDKKTGNIVKEHKYSNEEYTQYSASYIGYGDGKVYVEYNGRIEAFDETTLEPVWISEELSHEETNSETGKTTTVDDTIASRLFYDDGHLYFGTGKNSGSGKYYVIDTKSEKKEDATKTEEIKNVKEIISSEGSFYLKNAVKVGQYIITSDNQGTISSIDTKNNDKVVSTKEIGKRFSGGIAYDKTTNMIYFVAGTNDLYGVKVGNDGTFGEEKSVRVYETGYSAMTPEVYNGKVYVSGCVGTSPFSDKGYLAVVDVQSEQYKVNYIVELPAYAMGEMLVSKTGENSVRLYFTVNYAESDENYVPYSGGGIYSIEDTKGATSAKLETIYEPDKDHANYCMNSIYVDEDGTMYYINDSKTIFAIGKKAASITPSTSNATTTVVNETKVKPVTKTVKSTRSVKLTWKKKKSAKGYVIYAKAGKGKYKKVTTVGKKTSKTIKVNKDSSYKFKVKPYKLTKKNKKKYFKAYAAKAKFGSKTVKVTFKNVTGYSSYKVQMKAGKAAYKTVKTTTKGGTITYTKKKAKVGTTYKFRLKGINKVNGKTVSVTIK</sequence>
<dbReference type="InterPro" id="IPR011047">
    <property type="entry name" value="Quinoprotein_ADH-like_sf"/>
</dbReference>
<dbReference type="Pfam" id="PF13360">
    <property type="entry name" value="PQQ_2"/>
    <property type="match status" value="1"/>
</dbReference>
<dbReference type="AlphaFoldDB" id="A0A173TZN4"/>
<keyword evidence="1" id="KW-0732">Signal</keyword>
<feature type="chain" id="PRO_5008012691" description="Pyrrolo-quinoline quinone repeat domain-containing protein" evidence="1">
    <location>
        <begin position="27"/>
        <end position="625"/>
    </location>
</feature>
<feature type="signal peptide" evidence="1">
    <location>
        <begin position="1"/>
        <end position="26"/>
    </location>
</feature>
<feature type="domain" description="Pyrrolo-quinoline quinone repeat" evidence="2">
    <location>
        <begin position="44"/>
        <end position="253"/>
    </location>
</feature>
<dbReference type="InterPro" id="IPR002372">
    <property type="entry name" value="PQQ_rpt_dom"/>
</dbReference>
<gene>
    <name evidence="3" type="ORF">ERS852425_02484</name>
</gene>
<dbReference type="InterPro" id="IPR013783">
    <property type="entry name" value="Ig-like_fold"/>
</dbReference>